<evidence type="ECO:0000313" key="2">
    <source>
        <dbReference type="EMBL" id="NAS11915.1"/>
    </source>
</evidence>
<reference evidence="2 3" key="1">
    <citation type="submission" date="2020-01" db="EMBL/GenBank/DDBJ databases">
        <title>Bacteria diversity of Porities sp.</title>
        <authorList>
            <person name="Wang G."/>
        </authorList>
    </citation>
    <scope>NUCLEOTIDE SEQUENCE [LARGE SCALE GENOMIC DNA]</scope>
    <source>
        <strain evidence="2 3">R33</strain>
    </source>
</reference>
<dbReference type="Proteomes" id="UP000475249">
    <property type="component" value="Unassembled WGS sequence"/>
</dbReference>
<accession>A0A6L9EAY0</accession>
<name>A0A6L9EAY0_9FLAO</name>
<keyword evidence="1" id="KW-0472">Membrane</keyword>
<comment type="caution">
    <text evidence="2">The sequence shown here is derived from an EMBL/GenBank/DDBJ whole genome shotgun (WGS) entry which is preliminary data.</text>
</comment>
<dbReference type="RefSeq" id="WP_161434949.1">
    <property type="nucleotide sequence ID" value="NZ_WXYO01000003.1"/>
</dbReference>
<gene>
    <name evidence="2" type="ORF">GTQ38_07885</name>
</gene>
<feature type="transmembrane region" description="Helical" evidence="1">
    <location>
        <begin position="20"/>
        <end position="41"/>
    </location>
</feature>
<proteinExistence type="predicted"/>
<evidence type="ECO:0000313" key="3">
    <source>
        <dbReference type="Proteomes" id="UP000475249"/>
    </source>
</evidence>
<keyword evidence="1" id="KW-0812">Transmembrane</keyword>
<sequence>MKELTARLTRSLKSRNASAIAVGIVYLWFGALKFFPGVSPAESLAKETLTYLTLGFLSEGFSLLLLALLEVTIGLLLITGWFRRRALQIAVGHILLTFTPMLFSPELVFSEVPFGLTLLGQYIVKNVIIFSVLLLLLNQQKEA</sequence>
<keyword evidence="1" id="KW-1133">Transmembrane helix</keyword>
<feature type="transmembrane region" description="Helical" evidence="1">
    <location>
        <begin position="61"/>
        <end position="82"/>
    </location>
</feature>
<feature type="transmembrane region" description="Helical" evidence="1">
    <location>
        <begin position="89"/>
        <end position="108"/>
    </location>
</feature>
<protein>
    <submittedName>
        <fullName evidence="2">Doxx family protein</fullName>
    </submittedName>
</protein>
<evidence type="ECO:0000256" key="1">
    <source>
        <dbReference type="SAM" id="Phobius"/>
    </source>
</evidence>
<organism evidence="2 3">
    <name type="scientific">Poritiphilus flavus</name>
    <dbReference type="NCBI Taxonomy" id="2697053"/>
    <lineage>
        <taxon>Bacteria</taxon>
        <taxon>Pseudomonadati</taxon>
        <taxon>Bacteroidota</taxon>
        <taxon>Flavobacteriia</taxon>
        <taxon>Flavobacteriales</taxon>
        <taxon>Flavobacteriaceae</taxon>
        <taxon>Poritiphilus</taxon>
    </lineage>
</organism>
<keyword evidence="3" id="KW-1185">Reference proteome</keyword>
<dbReference type="AlphaFoldDB" id="A0A6L9EAY0"/>
<feature type="transmembrane region" description="Helical" evidence="1">
    <location>
        <begin position="114"/>
        <end position="137"/>
    </location>
</feature>
<dbReference type="EMBL" id="WXYO01000003">
    <property type="protein sequence ID" value="NAS11915.1"/>
    <property type="molecule type" value="Genomic_DNA"/>
</dbReference>